<dbReference type="AlphaFoldDB" id="S5XJ57"/>
<name>S5XJ57_PARAH</name>
<gene>
    <name evidence="1" type="ORF">JCM7686_0103</name>
</gene>
<evidence type="ECO:0000313" key="2">
    <source>
        <dbReference type="Proteomes" id="UP000015480"/>
    </source>
</evidence>
<reference evidence="1 2" key="1">
    <citation type="journal article" date="2014" name="BMC Genomics">
        <title>Architecture and functions of a multipartite genome of the methylotrophic bacterium Paracoccus aminophilus JCM 7686, containing primary and secondary chromids.</title>
        <authorList>
            <person name="Dziewit L."/>
            <person name="Czarnecki J."/>
            <person name="Wibberg D."/>
            <person name="Radlinska M."/>
            <person name="Mrozek P."/>
            <person name="Szymczak M."/>
            <person name="Schluter A."/>
            <person name="Puhler A."/>
            <person name="Bartosik D."/>
        </authorList>
    </citation>
    <scope>NUCLEOTIDE SEQUENCE [LARGE SCALE GENOMIC DNA]</scope>
    <source>
        <strain evidence="1">JCM 7686</strain>
    </source>
</reference>
<dbReference type="EMBL" id="CP006650">
    <property type="protein sequence ID" value="AGT07214.1"/>
    <property type="molecule type" value="Genomic_DNA"/>
</dbReference>
<evidence type="ECO:0008006" key="3">
    <source>
        <dbReference type="Google" id="ProtNLM"/>
    </source>
</evidence>
<keyword evidence="2" id="KW-1185">Reference proteome</keyword>
<evidence type="ECO:0000313" key="1">
    <source>
        <dbReference type="EMBL" id="AGT07214.1"/>
    </source>
</evidence>
<sequence>MKSEWPDILNFSPPSPMWLKTCKDTRMIRQTALKLSMLGAMSLALAACDAVPQQQNAALVEARNGQNIYSFIVQEKATTIGYQNALNAQVKTRAAQFCPRGYQELSRKDGGMIVRSDKGLPVRWYKTVVEVSCKA</sequence>
<dbReference type="PATRIC" id="fig|1367847.3.peg.39"/>
<accession>S5XJ57</accession>
<dbReference type="Proteomes" id="UP000015480">
    <property type="component" value="Chromosome"/>
</dbReference>
<protein>
    <recommendedName>
        <fullName evidence="3">Lipoprotein</fullName>
    </recommendedName>
</protein>
<dbReference type="KEGG" id="pami:JCM7686_0103"/>
<organism evidence="1 2">
    <name type="scientific">Paracoccus aminophilus JCM 7686</name>
    <dbReference type="NCBI Taxonomy" id="1367847"/>
    <lineage>
        <taxon>Bacteria</taxon>
        <taxon>Pseudomonadati</taxon>
        <taxon>Pseudomonadota</taxon>
        <taxon>Alphaproteobacteria</taxon>
        <taxon>Rhodobacterales</taxon>
        <taxon>Paracoccaceae</taxon>
        <taxon>Paracoccus</taxon>
    </lineage>
</organism>
<proteinExistence type="predicted"/>
<dbReference type="HOGENOM" id="CLU_1883756_0_0_5"/>